<sequence>MIDREMRHVDMPSSRTSLPPSQPSDKVIGAIAHVDTTPG</sequence>
<evidence type="ECO:0000313" key="2">
    <source>
        <dbReference type="EMBL" id="AKU97140.1"/>
    </source>
</evidence>
<dbReference type="AlphaFoldDB" id="A0A0K1PUC6"/>
<organism evidence="2 3">
    <name type="scientific">Labilithrix luteola</name>
    <dbReference type="NCBI Taxonomy" id="1391654"/>
    <lineage>
        <taxon>Bacteria</taxon>
        <taxon>Pseudomonadati</taxon>
        <taxon>Myxococcota</taxon>
        <taxon>Polyangia</taxon>
        <taxon>Polyangiales</taxon>
        <taxon>Labilitrichaceae</taxon>
        <taxon>Labilithrix</taxon>
    </lineage>
</organism>
<name>A0A0K1PUC6_9BACT</name>
<dbReference type="Proteomes" id="UP000064967">
    <property type="component" value="Chromosome"/>
</dbReference>
<evidence type="ECO:0000256" key="1">
    <source>
        <dbReference type="SAM" id="MobiDB-lite"/>
    </source>
</evidence>
<accession>A0A0K1PUC6</accession>
<dbReference type="STRING" id="1391654.AKJ09_03804"/>
<feature type="compositionally biased region" description="Basic and acidic residues" evidence="1">
    <location>
        <begin position="1"/>
        <end position="10"/>
    </location>
</feature>
<evidence type="ECO:0000313" key="3">
    <source>
        <dbReference type="Proteomes" id="UP000064967"/>
    </source>
</evidence>
<reference evidence="2 3" key="1">
    <citation type="submission" date="2015-08" db="EMBL/GenBank/DDBJ databases">
        <authorList>
            <person name="Babu N.S."/>
            <person name="Beckwith C.J."/>
            <person name="Beseler K.G."/>
            <person name="Brison A."/>
            <person name="Carone J.V."/>
            <person name="Caskin T.P."/>
            <person name="Diamond M."/>
            <person name="Durham M.E."/>
            <person name="Foxe J.M."/>
            <person name="Go M."/>
            <person name="Henderson B.A."/>
            <person name="Jones I.B."/>
            <person name="McGettigan J.A."/>
            <person name="Micheletti S.J."/>
            <person name="Nasrallah M.E."/>
            <person name="Ortiz D."/>
            <person name="Piller C.R."/>
            <person name="Privatt S.R."/>
            <person name="Schneider S.L."/>
            <person name="Sharp S."/>
            <person name="Smith T.C."/>
            <person name="Stanton J.D."/>
            <person name="Ullery H.E."/>
            <person name="Wilson R.J."/>
            <person name="Serrano M.G."/>
            <person name="Buck G."/>
            <person name="Lee V."/>
            <person name="Wang Y."/>
            <person name="Carvalho R."/>
            <person name="Voegtly L."/>
            <person name="Shi R."/>
            <person name="Duckworth R."/>
            <person name="Johnson A."/>
            <person name="Loviza R."/>
            <person name="Walstead R."/>
            <person name="Shah Z."/>
            <person name="Kiflezghi M."/>
            <person name="Wade K."/>
            <person name="Ball S.L."/>
            <person name="Bradley K.W."/>
            <person name="Asai D.J."/>
            <person name="Bowman C.A."/>
            <person name="Russell D.A."/>
            <person name="Pope W.H."/>
            <person name="Jacobs-Sera D."/>
            <person name="Hendrix R.W."/>
            <person name="Hatfull G.F."/>
        </authorList>
    </citation>
    <scope>NUCLEOTIDE SEQUENCE [LARGE SCALE GENOMIC DNA]</scope>
    <source>
        <strain evidence="2 3">DSM 27648</strain>
    </source>
</reference>
<feature type="region of interest" description="Disordered" evidence="1">
    <location>
        <begin position="1"/>
        <end position="28"/>
    </location>
</feature>
<dbReference type="KEGG" id="llu:AKJ09_03804"/>
<protein>
    <submittedName>
        <fullName evidence="2">Uncharacterized protein</fullName>
    </submittedName>
</protein>
<keyword evidence="3" id="KW-1185">Reference proteome</keyword>
<proteinExistence type="predicted"/>
<dbReference type="EMBL" id="CP012333">
    <property type="protein sequence ID" value="AKU97140.1"/>
    <property type="molecule type" value="Genomic_DNA"/>
</dbReference>
<gene>
    <name evidence="2" type="ORF">AKJ09_03804</name>
</gene>